<name>A0A382R2U5_9ZZZZ</name>
<accession>A0A382R2U5</accession>
<sequence length="58" mass="6814">MAIEEELKKNDLVSLPLMEKLEQLKEFSNSYEAMVELISVILPLNYQMMFETEDGFIK</sequence>
<organism evidence="1">
    <name type="scientific">marine metagenome</name>
    <dbReference type="NCBI Taxonomy" id="408172"/>
    <lineage>
        <taxon>unclassified sequences</taxon>
        <taxon>metagenomes</taxon>
        <taxon>ecological metagenomes</taxon>
    </lineage>
</organism>
<dbReference type="EMBL" id="UINC01118741">
    <property type="protein sequence ID" value="SVC92074.1"/>
    <property type="molecule type" value="Genomic_DNA"/>
</dbReference>
<protein>
    <submittedName>
        <fullName evidence="1">Uncharacterized protein</fullName>
    </submittedName>
</protein>
<reference evidence="1" key="1">
    <citation type="submission" date="2018-05" db="EMBL/GenBank/DDBJ databases">
        <authorList>
            <person name="Lanie J.A."/>
            <person name="Ng W.-L."/>
            <person name="Kazmierczak K.M."/>
            <person name="Andrzejewski T.M."/>
            <person name="Davidsen T.M."/>
            <person name="Wayne K.J."/>
            <person name="Tettelin H."/>
            <person name="Glass J.I."/>
            <person name="Rusch D."/>
            <person name="Podicherti R."/>
            <person name="Tsui H.-C.T."/>
            <person name="Winkler M.E."/>
        </authorList>
    </citation>
    <scope>NUCLEOTIDE SEQUENCE</scope>
</reference>
<gene>
    <name evidence="1" type="ORF">METZ01_LOCUS344928</name>
</gene>
<evidence type="ECO:0000313" key="1">
    <source>
        <dbReference type="EMBL" id="SVC92074.1"/>
    </source>
</evidence>
<proteinExistence type="predicted"/>
<dbReference type="AlphaFoldDB" id="A0A382R2U5"/>